<dbReference type="InterPro" id="IPR029063">
    <property type="entry name" value="SAM-dependent_MTases_sf"/>
</dbReference>
<dbReference type="AlphaFoldDB" id="A0A2T3BAV2"/>
<evidence type="ECO:0000259" key="6">
    <source>
        <dbReference type="Pfam" id="PF17827"/>
    </source>
</evidence>
<evidence type="ECO:0000256" key="3">
    <source>
        <dbReference type="ARBA" id="ARBA00022691"/>
    </source>
</evidence>
<dbReference type="InParanoid" id="A0A2T3BAV2"/>
<dbReference type="InterPro" id="IPR002052">
    <property type="entry name" value="DNA_methylase_N6_adenine_CS"/>
</dbReference>
<dbReference type="NCBIfam" id="TIGR00536">
    <property type="entry name" value="hemK_fam"/>
    <property type="match status" value="1"/>
</dbReference>
<dbReference type="Gene3D" id="3.40.50.150">
    <property type="entry name" value="Vaccinia Virus protein VP39"/>
    <property type="match status" value="1"/>
</dbReference>
<feature type="non-terminal residue" evidence="7">
    <location>
        <position position="351"/>
    </location>
</feature>
<evidence type="ECO:0000256" key="4">
    <source>
        <dbReference type="ARBA" id="ARBA00022747"/>
    </source>
</evidence>
<reference evidence="7 8" key="1">
    <citation type="journal article" date="2018" name="New Phytol.">
        <title>Comparative genomics and transcriptomics depict ericoid mycorrhizal fungi as versatile saprotrophs and plant mutualists.</title>
        <authorList>
            <person name="Martino E."/>
            <person name="Morin E."/>
            <person name="Grelet G.A."/>
            <person name="Kuo A."/>
            <person name="Kohler A."/>
            <person name="Daghino S."/>
            <person name="Barry K.W."/>
            <person name="Cichocki N."/>
            <person name="Clum A."/>
            <person name="Dockter R.B."/>
            <person name="Hainaut M."/>
            <person name="Kuo R.C."/>
            <person name="LaButti K."/>
            <person name="Lindahl B.D."/>
            <person name="Lindquist E.A."/>
            <person name="Lipzen A."/>
            <person name="Khouja H.R."/>
            <person name="Magnuson J."/>
            <person name="Murat C."/>
            <person name="Ohm R.A."/>
            <person name="Singer S.W."/>
            <person name="Spatafora J.W."/>
            <person name="Wang M."/>
            <person name="Veneault-Fourrey C."/>
            <person name="Henrissat B."/>
            <person name="Grigoriev I.V."/>
            <person name="Martin F.M."/>
            <person name="Perotto S."/>
        </authorList>
    </citation>
    <scope>NUCLEOTIDE SEQUENCE [LARGE SCALE GENOMIC DNA]</scope>
    <source>
        <strain evidence="7 8">ATCC 22711</strain>
    </source>
</reference>
<keyword evidence="3" id="KW-0949">S-adenosyl-L-methionine</keyword>
<dbReference type="STRING" id="857342.A0A2T3BAV2"/>
<evidence type="ECO:0008006" key="9">
    <source>
        <dbReference type="Google" id="ProtNLM"/>
    </source>
</evidence>
<dbReference type="GO" id="GO:0032259">
    <property type="term" value="P:methylation"/>
    <property type="evidence" value="ECO:0007669"/>
    <property type="project" value="UniProtKB-KW"/>
</dbReference>
<dbReference type="InterPro" id="IPR040758">
    <property type="entry name" value="PrmC_N"/>
</dbReference>
<keyword evidence="2" id="KW-0808">Transferase</keyword>
<feature type="domain" description="DNA methylase adenine-specific" evidence="5">
    <location>
        <begin position="141"/>
        <end position="278"/>
    </location>
</feature>
<dbReference type="Pfam" id="PF17827">
    <property type="entry name" value="PrmC_N"/>
    <property type="match status" value="1"/>
</dbReference>
<accession>A0A2T3BAV2</accession>
<gene>
    <name evidence="7" type="ORF">M430DRAFT_91409</name>
</gene>
<dbReference type="PANTHER" id="PTHR18895:SF74">
    <property type="entry name" value="MTRF1L RELEASE FACTOR GLUTAMINE METHYLTRANSFERASE"/>
    <property type="match status" value="1"/>
</dbReference>
<dbReference type="CDD" id="cd02440">
    <property type="entry name" value="AdoMet_MTases"/>
    <property type="match status" value="1"/>
</dbReference>
<dbReference type="GO" id="GO:0005739">
    <property type="term" value="C:mitochondrion"/>
    <property type="evidence" value="ECO:0007669"/>
    <property type="project" value="TreeGrafter"/>
</dbReference>
<evidence type="ECO:0000313" key="8">
    <source>
        <dbReference type="Proteomes" id="UP000241818"/>
    </source>
</evidence>
<feature type="domain" description="Release factor glutamine methyltransferase N-terminal" evidence="6">
    <location>
        <begin position="30"/>
        <end position="79"/>
    </location>
</feature>
<dbReference type="EMBL" id="KZ679007">
    <property type="protein sequence ID" value="PSS25462.1"/>
    <property type="molecule type" value="Genomic_DNA"/>
</dbReference>
<dbReference type="PROSITE" id="PS00092">
    <property type="entry name" value="N6_MTASE"/>
    <property type="match status" value="1"/>
</dbReference>
<evidence type="ECO:0000259" key="5">
    <source>
        <dbReference type="Pfam" id="PF02384"/>
    </source>
</evidence>
<dbReference type="InterPro" id="IPR050320">
    <property type="entry name" value="N5-glutamine_MTase"/>
</dbReference>
<organism evidence="7 8">
    <name type="scientific">Amorphotheca resinae ATCC 22711</name>
    <dbReference type="NCBI Taxonomy" id="857342"/>
    <lineage>
        <taxon>Eukaryota</taxon>
        <taxon>Fungi</taxon>
        <taxon>Dikarya</taxon>
        <taxon>Ascomycota</taxon>
        <taxon>Pezizomycotina</taxon>
        <taxon>Leotiomycetes</taxon>
        <taxon>Helotiales</taxon>
        <taxon>Amorphothecaceae</taxon>
        <taxon>Amorphotheca</taxon>
    </lineage>
</organism>
<dbReference type="Gene3D" id="1.10.8.10">
    <property type="entry name" value="DNA helicase RuvA subunit, C-terminal domain"/>
    <property type="match status" value="1"/>
</dbReference>
<dbReference type="OrthoDB" id="269872at2759"/>
<dbReference type="InterPro" id="IPR004556">
    <property type="entry name" value="HemK-like"/>
</dbReference>
<dbReference type="SUPFAM" id="SSF53335">
    <property type="entry name" value="S-adenosyl-L-methionine-dependent methyltransferases"/>
    <property type="match status" value="1"/>
</dbReference>
<dbReference type="Proteomes" id="UP000241818">
    <property type="component" value="Unassembled WGS sequence"/>
</dbReference>
<dbReference type="GO" id="GO:0003677">
    <property type="term" value="F:DNA binding"/>
    <property type="evidence" value="ECO:0007669"/>
    <property type="project" value="InterPro"/>
</dbReference>
<sequence length="351" mass="40001">MPRIPHSLLLRAHEISPFLPLVLRATRTLPSALNELRWLAEHVQEQSYPRSLSNSQRSRKLLQLCKRRERGEPLQYILGSQPFGELDIKCRPGVLIPRPETEAYTTHVAKLLLEGRLHKDLNPERFMTGTHHGNGNRPADLKILDLCSGSGCISLLLYSLLSGKVPNIKIRGYDISATAHKLSVENLRNVEKNHFHKSCPVEFHQKDIFSKEEELQIDPESNSVDIIISNPPYITLDGFNKRTSRSVRNWEPKTALVPTPRGPDDDGFLYHRLLQLHQHFCSKVLVMEVAGETQARLVADAAREICYPSNRIEIWRDWPDQDSPDPDQSIILRDEKIPIRGNGNVRAVVLL</sequence>
<proteinExistence type="predicted"/>
<keyword evidence="4" id="KW-0680">Restriction system</keyword>
<dbReference type="FunCoup" id="A0A2T3BAV2">
    <property type="interactions" value="75"/>
</dbReference>
<dbReference type="GO" id="GO:0008170">
    <property type="term" value="F:N-methyltransferase activity"/>
    <property type="evidence" value="ECO:0007669"/>
    <property type="project" value="InterPro"/>
</dbReference>
<keyword evidence="1" id="KW-0489">Methyltransferase</keyword>
<dbReference type="PANTHER" id="PTHR18895">
    <property type="entry name" value="HEMK METHYLTRANSFERASE"/>
    <property type="match status" value="1"/>
</dbReference>
<dbReference type="RefSeq" id="XP_024724061.1">
    <property type="nucleotide sequence ID" value="XM_024869665.1"/>
</dbReference>
<protein>
    <recommendedName>
        <fullName evidence="9">Methyltransferase small domain-containing protein</fullName>
    </recommendedName>
</protein>
<dbReference type="GeneID" id="36577746"/>
<dbReference type="GO" id="GO:0009307">
    <property type="term" value="P:DNA restriction-modification system"/>
    <property type="evidence" value="ECO:0007669"/>
    <property type="project" value="UniProtKB-KW"/>
</dbReference>
<evidence type="ECO:0000256" key="1">
    <source>
        <dbReference type="ARBA" id="ARBA00022603"/>
    </source>
</evidence>
<dbReference type="GO" id="GO:0008276">
    <property type="term" value="F:protein methyltransferase activity"/>
    <property type="evidence" value="ECO:0007669"/>
    <property type="project" value="InterPro"/>
</dbReference>
<dbReference type="Pfam" id="PF02384">
    <property type="entry name" value="N6_Mtase"/>
    <property type="match status" value="1"/>
</dbReference>
<evidence type="ECO:0000256" key="2">
    <source>
        <dbReference type="ARBA" id="ARBA00022679"/>
    </source>
</evidence>
<name>A0A2T3BAV2_AMORE</name>
<keyword evidence="8" id="KW-1185">Reference proteome</keyword>
<dbReference type="InterPro" id="IPR003356">
    <property type="entry name" value="DNA_methylase_A-5"/>
</dbReference>
<evidence type="ECO:0000313" key="7">
    <source>
        <dbReference type="EMBL" id="PSS25462.1"/>
    </source>
</evidence>